<dbReference type="PANTHER" id="PTHR43330:SF27">
    <property type="entry name" value="METHIONINE AMINOPEPTIDASE"/>
    <property type="match status" value="1"/>
</dbReference>
<evidence type="ECO:0000256" key="5">
    <source>
        <dbReference type="ARBA" id="ARBA00022801"/>
    </source>
</evidence>
<dbReference type="GO" id="GO:0006508">
    <property type="term" value="P:proteolysis"/>
    <property type="evidence" value="ECO:0007669"/>
    <property type="project" value="UniProtKB-KW"/>
</dbReference>
<keyword evidence="4 6" id="KW-0479">Metal-binding</keyword>
<evidence type="ECO:0000256" key="3">
    <source>
        <dbReference type="ARBA" id="ARBA00022670"/>
    </source>
</evidence>
<evidence type="ECO:0000256" key="7">
    <source>
        <dbReference type="RuleBase" id="RU003653"/>
    </source>
</evidence>
<feature type="binding site" evidence="6">
    <location>
        <position position="103"/>
    </location>
    <ligand>
        <name>a divalent metal cation</name>
        <dbReference type="ChEBI" id="CHEBI:60240"/>
        <label>1</label>
    </ligand>
</feature>
<dbReference type="InterPro" id="IPR002467">
    <property type="entry name" value="Pept_M24A_MAP1"/>
</dbReference>
<dbReference type="Proteomes" id="UP000322214">
    <property type="component" value="Chromosome"/>
</dbReference>
<dbReference type="EMBL" id="CP042912">
    <property type="protein sequence ID" value="QEG21224.1"/>
    <property type="molecule type" value="Genomic_DNA"/>
</dbReference>
<sequence length="283" mass="30924">MFRYVLRSKREIKKMRAAGLVVWEAHQSAARMIGPGVSTAEINQVYIDVFARHDATPLFLNYGGTEERPPFPAEICASINDEVVHGIPSAGRVLEEGDIIAVDTGCRVNGWCGDAAVTHAIGEIDDEAAKLLQVTQQTLDLATDAMGRCSKWSEVAKEMEDFVHAGGFSVVEEMVGHGIGKELHEPPQVPNYLSPSLKASEDFDLRPGLVLAVEPMVNAGVKEILEEDDGWTIVTGDAKPSAHFEHTLAITADGVKRLTGPPNDEELSSMPEWLHDSSKWLIW</sequence>
<dbReference type="STRING" id="980251.GCA_001642875_01861"/>
<accession>A0A5B9P4L4</accession>
<dbReference type="NCBIfam" id="TIGR00500">
    <property type="entry name" value="met_pdase_I"/>
    <property type="match status" value="1"/>
</dbReference>
<gene>
    <name evidence="9" type="primary">map_2</name>
    <name evidence="6" type="synonym">map</name>
    <name evidence="9" type="ORF">MFFC18_10790</name>
</gene>
<dbReference type="PANTHER" id="PTHR43330">
    <property type="entry name" value="METHIONINE AMINOPEPTIDASE"/>
    <property type="match status" value="1"/>
</dbReference>
<reference evidence="9 10" key="1">
    <citation type="submission" date="2019-08" db="EMBL/GenBank/DDBJ databases">
        <title>Deep-cultivation of Planctomycetes and their phenomic and genomic characterization uncovers novel biology.</title>
        <authorList>
            <person name="Wiegand S."/>
            <person name="Jogler M."/>
            <person name="Boedeker C."/>
            <person name="Pinto D."/>
            <person name="Vollmers J."/>
            <person name="Rivas-Marin E."/>
            <person name="Kohn T."/>
            <person name="Peeters S.H."/>
            <person name="Heuer A."/>
            <person name="Rast P."/>
            <person name="Oberbeckmann S."/>
            <person name="Bunk B."/>
            <person name="Jeske O."/>
            <person name="Meyerdierks A."/>
            <person name="Storesund J.E."/>
            <person name="Kallscheuer N."/>
            <person name="Luecker S."/>
            <person name="Lage O.M."/>
            <person name="Pohl T."/>
            <person name="Merkel B.J."/>
            <person name="Hornburger P."/>
            <person name="Mueller R.-W."/>
            <person name="Bruemmer F."/>
            <person name="Labrenz M."/>
            <person name="Spormann A.M."/>
            <person name="Op den Camp H."/>
            <person name="Overmann J."/>
            <person name="Amann R."/>
            <person name="Jetten M.S.M."/>
            <person name="Mascher T."/>
            <person name="Medema M.H."/>
            <person name="Devos D.P."/>
            <person name="Kaster A.-K."/>
            <person name="Ovreas L."/>
            <person name="Rohde M."/>
            <person name="Galperin M.Y."/>
            <person name="Jogler C."/>
        </authorList>
    </citation>
    <scope>NUCLEOTIDE SEQUENCE [LARGE SCALE GENOMIC DNA]</scope>
    <source>
        <strain evidence="9 10">FC18</strain>
    </source>
</reference>
<dbReference type="OrthoDB" id="9802055at2"/>
<dbReference type="Pfam" id="PF00557">
    <property type="entry name" value="Peptidase_M24"/>
    <property type="match status" value="1"/>
</dbReference>
<evidence type="ECO:0000313" key="9">
    <source>
        <dbReference type="EMBL" id="QEG21224.1"/>
    </source>
</evidence>
<evidence type="ECO:0000256" key="6">
    <source>
        <dbReference type="HAMAP-Rule" id="MF_01974"/>
    </source>
</evidence>
<feature type="binding site" evidence="6">
    <location>
        <position position="245"/>
    </location>
    <ligand>
        <name>a divalent metal cation</name>
        <dbReference type="ChEBI" id="CHEBI:60240"/>
        <label>2</label>
        <note>catalytic</note>
    </ligand>
</feature>
<proteinExistence type="inferred from homology"/>
<feature type="domain" description="Peptidase M24" evidence="8">
    <location>
        <begin position="13"/>
        <end position="252"/>
    </location>
</feature>
<dbReference type="HAMAP" id="MF_01974">
    <property type="entry name" value="MetAP_1"/>
    <property type="match status" value="1"/>
</dbReference>
<dbReference type="GO" id="GO:0004239">
    <property type="term" value="F:initiator methionyl aminopeptidase activity"/>
    <property type="evidence" value="ECO:0007669"/>
    <property type="project" value="UniProtKB-UniRule"/>
</dbReference>
<dbReference type="GO" id="GO:0070006">
    <property type="term" value="F:metalloaminopeptidase activity"/>
    <property type="evidence" value="ECO:0007669"/>
    <property type="project" value="UniProtKB-UniRule"/>
</dbReference>
<feature type="binding site" evidence="6">
    <location>
        <position position="177"/>
    </location>
    <ligand>
        <name>a divalent metal cation</name>
        <dbReference type="ChEBI" id="CHEBI:60240"/>
        <label>2</label>
        <note>catalytic</note>
    </ligand>
</feature>
<dbReference type="PRINTS" id="PR00599">
    <property type="entry name" value="MAPEPTIDASE"/>
</dbReference>
<dbReference type="EC" id="3.4.11.18" evidence="6 7"/>
<keyword evidence="2 6" id="KW-0031">Aminopeptidase</keyword>
<dbReference type="InterPro" id="IPR000994">
    <property type="entry name" value="Pept_M24"/>
</dbReference>
<dbReference type="CDD" id="cd01086">
    <property type="entry name" value="MetAP1"/>
    <property type="match status" value="1"/>
</dbReference>
<dbReference type="KEGG" id="mff:MFFC18_10790"/>
<comment type="function">
    <text evidence="1 6">Removes the N-terminal methionine from nascent proteins. The N-terminal methionine is often cleaved when the second residue in the primary sequence is small and uncharged (Met-Ala-, Cys, Gly, Pro, Ser, Thr, or Val). Requires deformylation of the N(alpha)-formylated initiator methionine before it can be hydrolyzed.</text>
</comment>
<feature type="binding site" evidence="6">
    <location>
        <position position="114"/>
    </location>
    <ligand>
        <name>a divalent metal cation</name>
        <dbReference type="ChEBI" id="CHEBI:60240"/>
        <label>1</label>
    </ligand>
</feature>
<evidence type="ECO:0000256" key="1">
    <source>
        <dbReference type="ARBA" id="ARBA00002521"/>
    </source>
</evidence>
<dbReference type="SUPFAM" id="SSF55920">
    <property type="entry name" value="Creatinase/aminopeptidase"/>
    <property type="match status" value="1"/>
</dbReference>
<dbReference type="GO" id="GO:0005829">
    <property type="term" value="C:cytosol"/>
    <property type="evidence" value="ECO:0007669"/>
    <property type="project" value="TreeGrafter"/>
</dbReference>
<evidence type="ECO:0000313" key="10">
    <source>
        <dbReference type="Proteomes" id="UP000322214"/>
    </source>
</evidence>
<keyword evidence="10" id="KW-1185">Reference proteome</keyword>
<feature type="binding site" evidence="6">
    <location>
        <position position="184"/>
    </location>
    <ligand>
        <name>substrate</name>
    </ligand>
</feature>
<comment type="similarity">
    <text evidence="6">Belongs to the peptidase M24A family. Methionine aminopeptidase type 1 subfamily.</text>
</comment>
<comment type="catalytic activity">
    <reaction evidence="6 7">
        <text>Release of N-terminal amino acids, preferentially methionine, from peptides and arylamides.</text>
        <dbReference type="EC" id="3.4.11.18"/>
    </reaction>
</comment>
<evidence type="ECO:0000259" key="8">
    <source>
        <dbReference type="Pfam" id="PF00557"/>
    </source>
</evidence>
<dbReference type="Gene3D" id="3.90.230.10">
    <property type="entry name" value="Creatinase/methionine aminopeptidase superfamily"/>
    <property type="match status" value="1"/>
</dbReference>
<evidence type="ECO:0000256" key="4">
    <source>
        <dbReference type="ARBA" id="ARBA00022723"/>
    </source>
</evidence>
<dbReference type="PROSITE" id="PS00680">
    <property type="entry name" value="MAP_1"/>
    <property type="match status" value="1"/>
</dbReference>
<dbReference type="InterPro" id="IPR036005">
    <property type="entry name" value="Creatinase/aminopeptidase-like"/>
</dbReference>
<dbReference type="RefSeq" id="WP_075081766.1">
    <property type="nucleotide sequence ID" value="NZ_CP042912.1"/>
</dbReference>
<keyword evidence="5 6" id="KW-0378">Hydrolase</keyword>
<dbReference type="AlphaFoldDB" id="A0A5B9P4L4"/>
<name>A0A5B9P4L4_9BACT</name>
<feature type="binding site" evidence="6">
    <location>
        <position position="214"/>
    </location>
    <ligand>
        <name>a divalent metal cation</name>
        <dbReference type="ChEBI" id="CHEBI:60240"/>
        <label>2</label>
        <note>catalytic</note>
    </ligand>
</feature>
<organism evidence="9 10">
    <name type="scientific">Mariniblastus fucicola</name>
    <dbReference type="NCBI Taxonomy" id="980251"/>
    <lineage>
        <taxon>Bacteria</taxon>
        <taxon>Pseudomonadati</taxon>
        <taxon>Planctomycetota</taxon>
        <taxon>Planctomycetia</taxon>
        <taxon>Pirellulales</taxon>
        <taxon>Pirellulaceae</taxon>
        <taxon>Mariniblastus</taxon>
    </lineage>
</organism>
<feature type="binding site" evidence="6">
    <location>
        <position position="114"/>
    </location>
    <ligand>
        <name>a divalent metal cation</name>
        <dbReference type="ChEBI" id="CHEBI:60240"/>
        <label>2</label>
        <note>catalytic</note>
    </ligand>
</feature>
<feature type="binding site" evidence="6">
    <location>
        <position position="85"/>
    </location>
    <ligand>
        <name>substrate</name>
    </ligand>
</feature>
<keyword evidence="3 6" id="KW-0645">Protease</keyword>
<comment type="cofactor">
    <cofactor evidence="6">
        <name>Co(2+)</name>
        <dbReference type="ChEBI" id="CHEBI:48828"/>
    </cofactor>
    <cofactor evidence="6">
        <name>Zn(2+)</name>
        <dbReference type="ChEBI" id="CHEBI:29105"/>
    </cofactor>
    <cofactor evidence="6">
        <name>Mn(2+)</name>
        <dbReference type="ChEBI" id="CHEBI:29035"/>
    </cofactor>
    <cofactor evidence="6">
        <name>Fe(2+)</name>
        <dbReference type="ChEBI" id="CHEBI:29033"/>
    </cofactor>
    <text evidence="6">Binds 2 divalent metal cations per subunit. Has a high-affinity and a low affinity metal-binding site. The true nature of the physiological cofactor is under debate. The enzyme is active with cobalt, zinc, manganese or divalent iron ions. Most likely, methionine aminopeptidases function as mononuclear Fe(2+)-metalloproteases under physiological conditions, and the catalytically relevant metal-binding site has been assigned to the histidine-containing high-affinity site.</text>
</comment>
<comment type="subunit">
    <text evidence="6">Monomer.</text>
</comment>
<evidence type="ECO:0000256" key="2">
    <source>
        <dbReference type="ARBA" id="ARBA00022438"/>
    </source>
</evidence>
<feature type="binding site" evidence="6">
    <location>
        <position position="245"/>
    </location>
    <ligand>
        <name>a divalent metal cation</name>
        <dbReference type="ChEBI" id="CHEBI:60240"/>
        <label>1</label>
    </ligand>
</feature>
<dbReference type="GO" id="GO:0046872">
    <property type="term" value="F:metal ion binding"/>
    <property type="evidence" value="ECO:0007669"/>
    <property type="project" value="UniProtKB-UniRule"/>
</dbReference>
<dbReference type="InterPro" id="IPR001714">
    <property type="entry name" value="Pept_M24_MAP"/>
</dbReference>
<protein>
    <recommendedName>
        <fullName evidence="6 7">Methionine aminopeptidase</fullName>
        <shortName evidence="6">MAP</shortName>
        <shortName evidence="6">MetAP</shortName>
        <ecNumber evidence="6 7">3.4.11.18</ecNumber>
    </recommendedName>
    <alternativeName>
        <fullName evidence="6">Peptidase M</fullName>
    </alternativeName>
</protein>